<sequence length="116" mass="12210">MRHINRCFAVAAVALSTQIAFAQATPAPAPAAPAAQPNERTAARDRLFMRIPIGLRGDAIIVSIDLKAGTVTLDGGMVMKIKSPEVVEGITPGLRVEYGVEETKAGLVIIAMRSIS</sequence>
<proteinExistence type="predicted"/>
<dbReference type="EMBL" id="JBHRTI010000004">
    <property type="protein sequence ID" value="MFC3148231.1"/>
    <property type="molecule type" value="Genomic_DNA"/>
</dbReference>
<keyword evidence="3" id="KW-1185">Reference proteome</keyword>
<evidence type="ECO:0008006" key="4">
    <source>
        <dbReference type="Google" id="ProtNLM"/>
    </source>
</evidence>
<reference evidence="3" key="1">
    <citation type="journal article" date="2019" name="Int. J. Syst. Evol. Microbiol.">
        <title>The Global Catalogue of Microorganisms (GCM) 10K type strain sequencing project: providing services to taxonomists for standard genome sequencing and annotation.</title>
        <authorList>
            <consortium name="The Broad Institute Genomics Platform"/>
            <consortium name="The Broad Institute Genome Sequencing Center for Infectious Disease"/>
            <person name="Wu L."/>
            <person name="Ma J."/>
        </authorList>
    </citation>
    <scope>NUCLEOTIDE SEQUENCE [LARGE SCALE GENOMIC DNA]</scope>
    <source>
        <strain evidence="3">KCTC 52168</strain>
    </source>
</reference>
<evidence type="ECO:0000313" key="2">
    <source>
        <dbReference type="EMBL" id="MFC3148231.1"/>
    </source>
</evidence>
<keyword evidence="1" id="KW-0732">Signal</keyword>
<gene>
    <name evidence="2" type="ORF">ACFOEN_11325</name>
</gene>
<protein>
    <recommendedName>
        <fullName evidence="4">Cu and Ag efflux protein CusF</fullName>
    </recommendedName>
</protein>
<name>A0ABV7H6Q9_9BURK</name>
<feature type="chain" id="PRO_5046870375" description="Cu and Ag efflux protein CusF" evidence="1">
    <location>
        <begin position="23"/>
        <end position="116"/>
    </location>
</feature>
<organism evidence="2 3">
    <name type="scientific">Piscinibacterium candidicorallinum</name>
    <dbReference type="NCBI Taxonomy" id="1793872"/>
    <lineage>
        <taxon>Bacteria</taxon>
        <taxon>Pseudomonadati</taxon>
        <taxon>Pseudomonadota</taxon>
        <taxon>Betaproteobacteria</taxon>
        <taxon>Burkholderiales</taxon>
        <taxon>Piscinibacterium</taxon>
    </lineage>
</organism>
<evidence type="ECO:0000313" key="3">
    <source>
        <dbReference type="Proteomes" id="UP001595556"/>
    </source>
</evidence>
<evidence type="ECO:0000256" key="1">
    <source>
        <dbReference type="SAM" id="SignalP"/>
    </source>
</evidence>
<feature type="signal peptide" evidence="1">
    <location>
        <begin position="1"/>
        <end position="22"/>
    </location>
</feature>
<comment type="caution">
    <text evidence="2">The sequence shown here is derived from an EMBL/GenBank/DDBJ whole genome shotgun (WGS) entry which is preliminary data.</text>
</comment>
<dbReference type="Proteomes" id="UP001595556">
    <property type="component" value="Unassembled WGS sequence"/>
</dbReference>
<accession>A0ABV7H6Q9</accession>
<dbReference type="RefSeq" id="WP_377303969.1">
    <property type="nucleotide sequence ID" value="NZ_CP180191.1"/>
</dbReference>